<protein>
    <submittedName>
        <fullName evidence="1">Uncharacterized protein</fullName>
    </submittedName>
</protein>
<evidence type="ECO:0000313" key="1">
    <source>
        <dbReference type="EMBL" id="GFG38347.1"/>
    </source>
</evidence>
<sequence length="68" mass="7850">LHLALPEFHFFGVLKDALKGRRFAKDYELNPACTKSYDTSATFYTTGIERQVPRWQKCVDNGGHFVEK</sequence>
<dbReference type="Proteomes" id="UP000502823">
    <property type="component" value="Unassembled WGS sequence"/>
</dbReference>
<feature type="non-terminal residue" evidence="1">
    <location>
        <position position="1"/>
    </location>
</feature>
<dbReference type="InterPro" id="IPR036397">
    <property type="entry name" value="RNaseH_sf"/>
</dbReference>
<organism evidence="1 2">
    <name type="scientific">Coptotermes formosanus</name>
    <name type="common">Formosan subterranean termite</name>
    <dbReference type="NCBI Taxonomy" id="36987"/>
    <lineage>
        <taxon>Eukaryota</taxon>
        <taxon>Metazoa</taxon>
        <taxon>Ecdysozoa</taxon>
        <taxon>Arthropoda</taxon>
        <taxon>Hexapoda</taxon>
        <taxon>Insecta</taxon>
        <taxon>Pterygota</taxon>
        <taxon>Neoptera</taxon>
        <taxon>Polyneoptera</taxon>
        <taxon>Dictyoptera</taxon>
        <taxon>Blattodea</taxon>
        <taxon>Blattoidea</taxon>
        <taxon>Termitoidae</taxon>
        <taxon>Rhinotermitidae</taxon>
        <taxon>Coptotermes</taxon>
    </lineage>
</organism>
<dbReference type="EMBL" id="BLKM01012987">
    <property type="protein sequence ID" value="GFG38347.1"/>
    <property type="molecule type" value="Genomic_DNA"/>
</dbReference>
<proteinExistence type="predicted"/>
<accession>A0A6L2Q9A5</accession>
<comment type="caution">
    <text evidence="1">The sequence shown here is derived from an EMBL/GenBank/DDBJ whole genome shotgun (WGS) entry which is preliminary data.</text>
</comment>
<name>A0A6L2Q9A5_COPFO</name>
<reference evidence="2" key="1">
    <citation type="submission" date="2020-01" db="EMBL/GenBank/DDBJ databases">
        <title>Draft genome sequence of the Termite Coptotermes fromosanus.</title>
        <authorList>
            <person name="Itakura S."/>
            <person name="Yosikawa Y."/>
            <person name="Umezawa K."/>
        </authorList>
    </citation>
    <scope>NUCLEOTIDE SEQUENCE [LARGE SCALE GENOMIC DNA]</scope>
</reference>
<gene>
    <name evidence="1" type="ORF">Cfor_10369</name>
</gene>
<keyword evidence="2" id="KW-1185">Reference proteome</keyword>
<dbReference type="OrthoDB" id="10065579at2759"/>
<dbReference type="GO" id="GO:0003676">
    <property type="term" value="F:nucleic acid binding"/>
    <property type="evidence" value="ECO:0007669"/>
    <property type="project" value="InterPro"/>
</dbReference>
<dbReference type="Gene3D" id="3.30.420.10">
    <property type="entry name" value="Ribonuclease H-like superfamily/Ribonuclease H"/>
    <property type="match status" value="1"/>
</dbReference>
<dbReference type="AlphaFoldDB" id="A0A6L2Q9A5"/>
<evidence type="ECO:0000313" key="2">
    <source>
        <dbReference type="Proteomes" id="UP000502823"/>
    </source>
</evidence>
<dbReference type="InParanoid" id="A0A6L2Q9A5"/>